<evidence type="ECO:0000313" key="23">
    <source>
        <dbReference type="Ensembl" id="ENSELUP00000012086.3"/>
    </source>
</evidence>
<dbReference type="GO" id="GO:0005096">
    <property type="term" value="F:GTPase activator activity"/>
    <property type="evidence" value="ECO:0007669"/>
    <property type="project" value="UniProtKB-KW"/>
</dbReference>
<keyword evidence="9" id="KW-0862">Zinc</keyword>
<evidence type="ECO:0000256" key="8">
    <source>
        <dbReference type="ARBA" id="ARBA00022771"/>
    </source>
</evidence>
<reference evidence="23" key="4">
    <citation type="submission" date="2025-09" db="UniProtKB">
        <authorList>
            <consortium name="Ensembl"/>
        </authorList>
    </citation>
    <scope>IDENTIFICATION</scope>
</reference>
<dbReference type="InterPro" id="IPR002110">
    <property type="entry name" value="Ankyrin_rpt"/>
</dbReference>
<dbReference type="PROSITE" id="PS50003">
    <property type="entry name" value="PH_DOMAIN"/>
    <property type="match status" value="1"/>
</dbReference>
<dbReference type="SUPFAM" id="SSF50044">
    <property type="entry name" value="SH3-domain"/>
    <property type="match status" value="1"/>
</dbReference>
<dbReference type="InterPro" id="IPR004148">
    <property type="entry name" value="BAR_dom"/>
</dbReference>
<evidence type="ECO:0000256" key="13">
    <source>
        <dbReference type="ARBA" id="ARBA00054302"/>
    </source>
</evidence>
<evidence type="ECO:0000256" key="3">
    <source>
        <dbReference type="ARBA" id="ARBA00022443"/>
    </source>
</evidence>
<keyword evidence="24" id="KW-1185">Reference proteome</keyword>
<dbReference type="STRING" id="8010.ENSELUP00000012086"/>
<evidence type="ECO:0000256" key="19">
    <source>
        <dbReference type="SAM" id="MobiDB-lite"/>
    </source>
</evidence>
<feature type="repeat" description="ANK" evidence="16">
    <location>
        <begin position="582"/>
        <end position="617"/>
    </location>
</feature>
<dbReference type="SMART" id="SM00105">
    <property type="entry name" value="ArfGap"/>
    <property type="match status" value="1"/>
</dbReference>
<dbReference type="PROSITE" id="PS50002">
    <property type="entry name" value="SH3"/>
    <property type="match status" value="1"/>
</dbReference>
<keyword evidence="11" id="KW-0175">Coiled coil</keyword>
<dbReference type="PROSITE" id="PS50088">
    <property type="entry name" value="ANK_REPEAT"/>
    <property type="match status" value="2"/>
</dbReference>
<protein>
    <recommendedName>
        <fullName evidence="14">Arf-GAP with SH3 domain, ANK repeat and PH domain-containing protein 3</fullName>
    </recommendedName>
    <alternativeName>
        <fullName evidence="15">Development and differentiation-enhancing factor-like 1</fullName>
    </alternativeName>
</protein>
<dbReference type="PRINTS" id="PR00405">
    <property type="entry name" value="REVINTRACTNG"/>
</dbReference>
<dbReference type="Gene3D" id="1.20.1270.60">
    <property type="entry name" value="Arfaptin homology (AH) domain/BAR domain"/>
    <property type="match status" value="1"/>
</dbReference>
<evidence type="ECO:0000313" key="24">
    <source>
        <dbReference type="Proteomes" id="UP000265140"/>
    </source>
</evidence>
<evidence type="ECO:0000259" key="21">
    <source>
        <dbReference type="PROSITE" id="PS50003"/>
    </source>
</evidence>
<dbReference type="Ensembl" id="ENSELUT00000020282.3">
    <property type="protein sequence ID" value="ENSELUP00000012086.3"/>
    <property type="gene ID" value="ENSELUG00000012413.3"/>
</dbReference>
<dbReference type="Pfam" id="PF01412">
    <property type="entry name" value="ArfGap"/>
    <property type="match status" value="1"/>
</dbReference>
<dbReference type="PROSITE" id="PS50115">
    <property type="entry name" value="ARFGAP"/>
    <property type="match status" value="1"/>
</dbReference>
<dbReference type="InterPro" id="IPR001452">
    <property type="entry name" value="SH3_domain"/>
</dbReference>
<feature type="domain" description="Arf-GAP" evidence="22">
    <location>
        <begin position="419"/>
        <end position="541"/>
    </location>
</feature>
<dbReference type="InterPro" id="IPR043593">
    <property type="entry name" value="ASAP"/>
</dbReference>
<evidence type="ECO:0000259" key="20">
    <source>
        <dbReference type="PROSITE" id="PS50002"/>
    </source>
</evidence>
<comment type="function">
    <text evidence="13">Promotes cell proliferation.</text>
</comment>
<evidence type="ECO:0000256" key="5">
    <source>
        <dbReference type="ARBA" id="ARBA00022490"/>
    </source>
</evidence>
<evidence type="ECO:0000256" key="2">
    <source>
        <dbReference type="ARBA" id="ARBA00004496"/>
    </source>
</evidence>
<dbReference type="Gene3D" id="1.10.220.150">
    <property type="entry name" value="Arf GTPase activating protein"/>
    <property type="match status" value="1"/>
</dbReference>
<accession>A0A3P8Y5Y0</accession>
<feature type="domain" description="PH" evidence="21">
    <location>
        <begin position="303"/>
        <end position="395"/>
    </location>
</feature>
<dbReference type="SUPFAM" id="SSF103657">
    <property type="entry name" value="BAR/IMD domain-like"/>
    <property type="match status" value="1"/>
</dbReference>
<dbReference type="InterPro" id="IPR027267">
    <property type="entry name" value="AH/BAR_dom_sf"/>
</dbReference>
<keyword evidence="6" id="KW-0479">Metal-binding</keyword>
<feature type="compositionally biased region" description="Pro residues" evidence="19">
    <location>
        <begin position="807"/>
        <end position="823"/>
    </location>
</feature>
<dbReference type="Gene3D" id="2.30.30.40">
    <property type="entry name" value="SH3 Domains"/>
    <property type="match status" value="1"/>
</dbReference>
<evidence type="ECO:0000256" key="10">
    <source>
        <dbReference type="ARBA" id="ARBA00023043"/>
    </source>
</evidence>
<dbReference type="SMART" id="SM00248">
    <property type="entry name" value="ANK"/>
    <property type="match status" value="2"/>
</dbReference>
<keyword evidence="3 17" id="KW-0728">SH3 domain</keyword>
<evidence type="ECO:0000256" key="6">
    <source>
        <dbReference type="ARBA" id="ARBA00022723"/>
    </source>
</evidence>
<dbReference type="Proteomes" id="UP000265140">
    <property type="component" value="Chromosome 14"/>
</dbReference>
<evidence type="ECO:0000256" key="9">
    <source>
        <dbReference type="ARBA" id="ARBA00022833"/>
    </source>
</evidence>
<feature type="region of interest" description="Disordered" evidence="19">
    <location>
        <begin position="696"/>
        <end position="716"/>
    </location>
</feature>
<dbReference type="FunFam" id="1.25.40.20:FF:000006">
    <property type="entry name" value="Arf-GAP with SH3 domain, ANK repeat and PH domain-containing protein 2"/>
    <property type="match status" value="1"/>
</dbReference>
<dbReference type="PROSITE" id="PS50297">
    <property type="entry name" value="ANK_REP_REGION"/>
    <property type="match status" value="1"/>
</dbReference>
<feature type="compositionally biased region" description="Pro residues" evidence="19">
    <location>
        <begin position="831"/>
        <end position="847"/>
    </location>
</feature>
<dbReference type="InterPro" id="IPR036028">
    <property type="entry name" value="SH3-like_dom_sf"/>
</dbReference>
<dbReference type="SUPFAM" id="SSF57863">
    <property type="entry name" value="ArfGap/RecO-like zinc finger"/>
    <property type="match status" value="1"/>
</dbReference>
<feature type="region of interest" description="Disordered" evidence="19">
    <location>
        <begin position="753"/>
        <end position="860"/>
    </location>
</feature>
<evidence type="ECO:0000256" key="12">
    <source>
        <dbReference type="ARBA" id="ARBA00023136"/>
    </source>
</evidence>
<dbReference type="FunFam" id="1.20.1270.60:FF:000036">
    <property type="entry name" value="Arf-GAP with SH3 domain, ANK repeat and PH domain-containing protein 3"/>
    <property type="match status" value="1"/>
</dbReference>
<evidence type="ECO:0000256" key="14">
    <source>
        <dbReference type="ARBA" id="ARBA00072373"/>
    </source>
</evidence>
<evidence type="ECO:0000256" key="16">
    <source>
        <dbReference type="PROSITE-ProRule" id="PRU00023"/>
    </source>
</evidence>
<dbReference type="InterPro" id="IPR011993">
    <property type="entry name" value="PH-like_dom_sf"/>
</dbReference>
<dbReference type="SUPFAM" id="SSF50729">
    <property type="entry name" value="PH domain-like"/>
    <property type="match status" value="1"/>
</dbReference>
<dbReference type="FunFam" id="1.25.40.950:FF:000001">
    <property type="entry name" value="Arf-GAP with SH3 domain, ANK repeat and PH domain-containing protein 1"/>
    <property type="match status" value="1"/>
</dbReference>
<dbReference type="Pfam" id="PF16746">
    <property type="entry name" value="BAR_3"/>
    <property type="match status" value="1"/>
</dbReference>
<dbReference type="FunFam" id="2.30.29.30:FF:000012">
    <property type="entry name" value="Arf-GAP with SH3 domain, ANK repeat and PH domain-containing protein 2"/>
    <property type="match status" value="1"/>
</dbReference>
<dbReference type="GeneTree" id="ENSGT00940000167539"/>
<keyword evidence="10 16" id="KW-0040">ANK repeat</keyword>
<dbReference type="InterPro" id="IPR036770">
    <property type="entry name" value="Ankyrin_rpt-contain_sf"/>
</dbReference>
<keyword evidence="5" id="KW-0963">Cytoplasm</keyword>
<dbReference type="FunFam" id="1.10.220.150:FF:000002">
    <property type="entry name" value="arf-GAP with SH3 domain, ANK repeat and PH domain-containing protein 1"/>
    <property type="match status" value="1"/>
</dbReference>
<dbReference type="GO" id="GO:0008270">
    <property type="term" value="F:zinc ion binding"/>
    <property type="evidence" value="ECO:0007669"/>
    <property type="project" value="UniProtKB-KW"/>
</dbReference>
<dbReference type="Gene3D" id="1.25.40.950">
    <property type="match status" value="1"/>
</dbReference>
<feature type="domain" description="SH3" evidence="20">
    <location>
        <begin position="855"/>
        <end position="917"/>
    </location>
</feature>
<evidence type="ECO:0000256" key="4">
    <source>
        <dbReference type="ARBA" id="ARBA00022468"/>
    </source>
</evidence>
<proteinExistence type="predicted"/>
<dbReference type="GO" id="GO:0005737">
    <property type="term" value="C:cytoplasm"/>
    <property type="evidence" value="ECO:0007669"/>
    <property type="project" value="UniProtKB-SubCell"/>
</dbReference>
<dbReference type="AlphaFoldDB" id="A0A3P8Y5Y0"/>
<name>A0A3P8Y5Y0_ESOLU</name>
<keyword evidence="4" id="KW-0343">GTPase activation</keyword>
<reference evidence="23" key="3">
    <citation type="submission" date="2025-08" db="UniProtKB">
        <authorList>
            <consortium name="Ensembl"/>
        </authorList>
    </citation>
    <scope>IDENTIFICATION</scope>
</reference>
<dbReference type="SUPFAM" id="SSF48403">
    <property type="entry name" value="Ankyrin repeat"/>
    <property type="match status" value="1"/>
</dbReference>
<sequence>MYHNRAKIAKMPPPELITVTAFVAETNEDYKAPTTSNFTTRMVQCRNTAAALEEVLDLDRGVLYKIKKSVKAMNNSGLAHVDNEEQYIQSLEKFGEHFNSREDTEVGSAFSKFAGFTKELSALLKNLLQNMNNIITFPLDSLLKGDLKGVKGDLKKPFDKAWKDYETKLTKIEKEKREHAKQHGMIRTEFSGGEIAEEMEKERRIFQLQMCEYLLKVNEIKTKKGVDFLQNLIKYFHAQCNSGDSLVPLPVSQIKLTQDGERKQLNELRDVLKSSLQCEQKEESQAKQTGYSLHQLQGNKAHGTERSGILYKKSEGLRKVWQKRKCSVKSGFLTISHGMANAPPAKLNLLTCQVKRNPDEKKSFDLFSHDRTYHFQAEDEAECQIWISVLQNSKEEALNDAFKGEQDEGVDNIVQELTKAIVSEVKRMSGNDICCDCGASNPTWLSTNLGVLICIECSGIHRELGVHYSRIQSLTLDVLGTSELLLAKNVGNAGFNEIMEADLAAQGVAKPNPSSDMQTRKDYITAKYTEKRFVKKKCADAASRLRVLCEAVKSRDILSLIQVYAEGVDLMEVIPMANEHEPGETALHLAVRMVDRNSLHIVDFLAQNSGNLEKQTARGSTALHYCCLTDNSECLKLLLRGRASVSIANEAGETPMDIAKRLRHTQCEELLTQAQTGKFNVHVHVEYEWRLSNDDDLDESEDEMEDKVSGPVPPAPMPGGLNFASIARDAANLARDKLRSHVASTMMSNETYGTILDPSPPPYGPAGAQGSVPVLPPRNVSKVLPPAVPPPTLNKRTSVMESRSFKAPPPPPPGIPAPLPPVNPATVQSSAPPPPSFKPTQPPPVPAHHPNSRKQKPKRVKAIYNCSADNPDELTFTEGETIVVDGEEDPEWWFGHIEGEPTRKGVFPVTFVHFVSD</sequence>
<reference evidence="24" key="1">
    <citation type="journal article" date="2014" name="PLoS ONE">
        <title>The genome and linkage map of the northern pike (Esox lucius): conserved synteny revealed between the salmonid sister group and the Neoteleostei.</title>
        <authorList>
            <person name="Rondeau E.B."/>
            <person name="Minkley D.R."/>
            <person name="Leong J.S."/>
            <person name="Messmer A.M."/>
            <person name="Jantzen J.R."/>
            <person name="von Schalburg K.R."/>
            <person name="Lemon C."/>
            <person name="Bird N.H."/>
            <person name="Koop B.F."/>
        </authorList>
    </citation>
    <scope>NUCLEOTIDE SEQUENCE</scope>
</reference>
<evidence type="ECO:0000259" key="22">
    <source>
        <dbReference type="PROSITE" id="PS50115"/>
    </source>
</evidence>
<dbReference type="GO" id="GO:0016020">
    <property type="term" value="C:membrane"/>
    <property type="evidence" value="ECO:0007669"/>
    <property type="project" value="UniProtKB-SubCell"/>
</dbReference>
<keyword evidence="7" id="KW-0677">Repeat</keyword>
<feature type="repeat" description="ANK" evidence="16">
    <location>
        <begin position="618"/>
        <end position="650"/>
    </location>
</feature>
<evidence type="ECO:0000256" key="18">
    <source>
        <dbReference type="PROSITE-ProRule" id="PRU00288"/>
    </source>
</evidence>
<dbReference type="Gene3D" id="1.25.40.20">
    <property type="entry name" value="Ankyrin repeat-containing domain"/>
    <property type="match status" value="1"/>
</dbReference>
<dbReference type="InterPro" id="IPR001164">
    <property type="entry name" value="ArfGAP_dom"/>
</dbReference>
<keyword evidence="12" id="KW-0472">Membrane</keyword>
<dbReference type="Pfam" id="PF00169">
    <property type="entry name" value="PH"/>
    <property type="match status" value="1"/>
</dbReference>
<dbReference type="Pfam" id="PF14604">
    <property type="entry name" value="SH3_9"/>
    <property type="match status" value="1"/>
</dbReference>
<evidence type="ECO:0000256" key="1">
    <source>
        <dbReference type="ARBA" id="ARBA00004370"/>
    </source>
</evidence>
<feature type="compositionally biased region" description="Basic residues" evidence="19">
    <location>
        <begin position="850"/>
        <end position="860"/>
    </location>
</feature>
<dbReference type="SMART" id="SM00233">
    <property type="entry name" value="PH"/>
    <property type="match status" value="1"/>
</dbReference>
<comment type="subcellular location">
    <subcellularLocation>
        <location evidence="2">Cytoplasm</location>
    </subcellularLocation>
    <subcellularLocation>
        <location evidence="1">Membrane</location>
    </subcellularLocation>
</comment>
<dbReference type="InterPro" id="IPR038508">
    <property type="entry name" value="ArfGAP_dom_sf"/>
</dbReference>
<evidence type="ECO:0000256" key="15">
    <source>
        <dbReference type="ARBA" id="ARBA00075651"/>
    </source>
</evidence>
<dbReference type="Bgee" id="ENSELUG00000012413">
    <property type="expression patterns" value="Expressed in nose and 15 other cell types or tissues"/>
</dbReference>
<dbReference type="InterPro" id="IPR037278">
    <property type="entry name" value="ARFGAP/RecO"/>
</dbReference>
<evidence type="ECO:0000256" key="17">
    <source>
        <dbReference type="PROSITE-ProRule" id="PRU00192"/>
    </source>
</evidence>
<dbReference type="InterPro" id="IPR037844">
    <property type="entry name" value="PH_ASAP"/>
</dbReference>
<feature type="compositionally biased region" description="Acidic residues" evidence="19">
    <location>
        <begin position="696"/>
        <end position="705"/>
    </location>
</feature>
<dbReference type="Pfam" id="PF12796">
    <property type="entry name" value="Ank_2"/>
    <property type="match status" value="1"/>
</dbReference>
<dbReference type="SMART" id="SM00326">
    <property type="entry name" value="SH3"/>
    <property type="match status" value="1"/>
</dbReference>
<dbReference type="PANTHER" id="PTHR45854:SF4">
    <property type="entry name" value="ARF-GAP WITH SH3 DOMAIN, ANK REPEAT AND PH DOMAIN-CONTAINING PROTEIN 2"/>
    <property type="match status" value="1"/>
</dbReference>
<dbReference type="Gene3D" id="2.30.29.30">
    <property type="entry name" value="Pleckstrin-homology domain (PH domain)/Phosphotyrosine-binding domain (PTB)"/>
    <property type="match status" value="1"/>
</dbReference>
<organism evidence="23 24">
    <name type="scientific">Esox lucius</name>
    <name type="common">Northern pike</name>
    <dbReference type="NCBI Taxonomy" id="8010"/>
    <lineage>
        <taxon>Eukaryota</taxon>
        <taxon>Metazoa</taxon>
        <taxon>Chordata</taxon>
        <taxon>Craniata</taxon>
        <taxon>Vertebrata</taxon>
        <taxon>Euteleostomi</taxon>
        <taxon>Actinopterygii</taxon>
        <taxon>Neopterygii</taxon>
        <taxon>Teleostei</taxon>
        <taxon>Protacanthopterygii</taxon>
        <taxon>Esociformes</taxon>
        <taxon>Esocidae</taxon>
        <taxon>Esox</taxon>
    </lineage>
</organism>
<evidence type="ECO:0000256" key="11">
    <source>
        <dbReference type="ARBA" id="ARBA00023054"/>
    </source>
</evidence>
<dbReference type="CDD" id="cd13251">
    <property type="entry name" value="PH_ASAP"/>
    <property type="match status" value="1"/>
</dbReference>
<dbReference type="PANTHER" id="PTHR45854">
    <property type="entry name" value="ASAP FAMILY MEMBER"/>
    <property type="match status" value="1"/>
</dbReference>
<dbReference type="FunFam" id="2.30.30.40:FF:000012">
    <property type="entry name" value="Arf-GAP with SH3 domain, ANK repeat and PH domain-containing protein 2"/>
    <property type="match status" value="1"/>
</dbReference>
<reference evidence="23" key="2">
    <citation type="submission" date="2020-02" db="EMBL/GenBank/DDBJ databases">
        <title>Esox lucius (northern pike) genome, fEsoLuc1, primary haplotype.</title>
        <authorList>
            <person name="Myers G."/>
            <person name="Karagic N."/>
            <person name="Meyer A."/>
            <person name="Pippel M."/>
            <person name="Reichard M."/>
            <person name="Winkler S."/>
            <person name="Tracey A."/>
            <person name="Sims Y."/>
            <person name="Howe K."/>
            <person name="Rhie A."/>
            <person name="Formenti G."/>
            <person name="Durbin R."/>
            <person name="Fedrigo O."/>
            <person name="Jarvis E.D."/>
        </authorList>
    </citation>
    <scope>NUCLEOTIDE SEQUENCE [LARGE SCALE GENOMIC DNA]</scope>
</reference>
<dbReference type="InterPro" id="IPR001849">
    <property type="entry name" value="PH_domain"/>
</dbReference>
<evidence type="ECO:0000256" key="7">
    <source>
        <dbReference type="ARBA" id="ARBA00022737"/>
    </source>
</evidence>
<keyword evidence="8 18" id="KW-0863">Zinc-finger</keyword>